<evidence type="ECO:0000256" key="1">
    <source>
        <dbReference type="ARBA" id="ARBA00001604"/>
    </source>
</evidence>
<sequence>MEWSCGEIGSPGRQPPVHPEPLAAHAVELTTSPNQLVYKGLFINPTAFDHHVDQPSHQTLLRHGIHIASQLKPAASNHPIIHSFSTSIARKWTAAGSSSPAVVPCNSGAVVAAVFFLLSFSSCYSPSPIARRTLPPASSAATRHRRTCESDHCTAAPLMRYGKYCGVGYTGCPGEAPCDALDACCMIHDACVQATDNDYLNLWCNQSLLDCVAAATSSSTTAATFEGNRCNMTEVADEITSVVEAAVYAWGIFHKP</sequence>
<evidence type="ECO:0000256" key="11">
    <source>
        <dbReference type="ARBA" id="ARBA00022963"/>
    </source>
</evidence>
<dbReference type="EC" id="3.1.1.4" evidence="5"/>
<evidence type="ECO:0000256" key="6">
    <source>
        <dbReference type="ARBA" id="ARBA00022525"/>
    </source>
</evidence>
<dbReference type="CDD" id="cd04706">
    <property type="entry name" value="PLA2_plant"/>
    <property type="match status" value="1"/>
</dbReference>
<evidence type="ECO:0000256" key="10">
    <source>
        <dbReference type="ARBA" id="ARBA00022837"/>
    </source>
</evidence>
<dbReference type="SUPFAM" id="SSF48619">
    <property type="entry name" value="Phospholipase A2, PLA2"/>
    <property type="match status" value="1"/>
</dbReference>
<dbReference type="PROSITE" id="PS00118">
    <property type="entry name" value="PA2_HIS"/>
    <property type="match status" value="1"/>
</dbReference>
<comment type="similarity">
    <text evidence="4">Belongs to the phospholipase A2 family.</text>
</comment>
<dbReference type="GO" id="GO:0046872">
    <property type="term" value="F:metal ion binding"/>
    <property type="evidence" value="ECO:0007669"/>
    <property type="project" value="UniProtKB-KW"/>
</dbReference>
<evidence type="ECO:0000256" key="3">
    <source>
        <dbReference type="ARBA" id="ARBA00004613"/>
    </source>
</evidence>
<gene>
    <name evidence="15" type="ORF">SETIT_8G146700v2</name>
</gene>
<dbReference type="InterPro" id="IPR036444">
    <property type="entry name" value="PLipase_A2_dom_sf"/>
</dbReference>
<dbReference type="Gene3D" id="1.20.90.10">
    <property type="entry name" value="Phospholipase A2 domain"/>
    <property type="match status" value="1"/>
</dbReference>
<keyword evidence="9" id="KW-0378">Hydrolase</keyword>
<dbReference type="FunFam" id="1.20.90.10:FF:000005">
    <property type="entry name" value="Secretory phospholipase A2"/>
    <property type="match status" value="1"/>
</dbReference>
<dbReference type="STRING" id="4555.A0A368S7V3"/>
<keyword evidence="11" id="KW-0442">Lipid degradation</keyword>
<dbReference type="AlphaFoldDB" id="A0A368S7V3"/>
<evidence type="ECO:0000256" key="4">
    <source>
        <dbReference type="ARBA" id="ARBA00007056"/>
    </source>
</evidence>
<keyword evidence="6" id="KW-0964">Secreted</keyword>
<dbReference type="OrthoDB" id="1932081at2759"/>
<keyword evidence="12" id="KW-0443">Lipid metabolism</keyword>
<evidence type="ECO:0000256" key="7">
    <source>
        <dbReference type="ARBA" id="ARBA00022723"/>
    </source>
</evidence>
<keyword evidence="8" id="KW-0732">Signal</keyword>
<evidence type="ECO:0000256" key="12">
    <source>
        <dbReference type="ARBA" id="ARBA00023098"/>
    </source>
</evidence>
<proteinExistence type="inferred from homology"/>
<evidence type="ECO:0000256" key="5">
    <source>
        <dbReference type="ARBA" id="ARBA00013278"/>
    </source>
</evidence>
<dbReference type="GO" id="GO:0004623">
    <property type="term" value="F:phospholipase A2 activity"/>
    <property type="evidence" value="ECO:0007669"/>
    <property type="project" value="UniProtKB-EC"/>
</dbReference>
<evidence type="ECO:0000256" key="14">
    <source>
        <dbReference type="ARBA" id="ARBA00059871"/>
    </source>
</evidence>
<comment type="cofactor">
    <cofactor evidence="2">
        <name>Ca(2+)</name>
        <dbReference type="ChEBI" id="CHEBI:29108"/>
    </cofactor>
</comment>
<keyword evidence="10" id="KW-0106">Calcium</keyword>
<comment type="catalytic activity">
    <reaction evidence="1">
        <text>a 1,2-diacyl-sn-glycero-3-phosphocholine + H2O = a 1-acyl-sn-glycero-3-phosphocholine + a fatty acid + H(+)</text>
        <dbReference type="Rhea" id="RHEA:15801"/>
        <dbReference type="ChEBI" id="CHEBI:15377"/>
        <dbReference type="ChEBI" id="CHEBI:15378"/>
        <dbReference type="ChEBI" id="CHEBI:28868"/>
        <dbReference type="ChEBI" id="CHEBI:57643"/>
        <dbReference type="ChEBI" id="CHEBI:58168"/>
        <dbReference type="EC" id="3.1.1.4"/>
    </reaction>
</comment>
<evidence type="ECO:0000256" key="2">
    <source>
        <dbReference type="ARBA" id="ARBA00001913"/>
    </source>
</evidence>
<dbReference type="GO" id="GO:0016042">
    <property type="term" value="P:lipid catabolic process"/>
    <property type="evidence" value="ECO:0007669"/>
    <property type="project" value="UniProtKB-KW"/>
</dbReference>
<comment type="subcellular location">
    <subcellularLocation>
        <location evidence="3">Secreted</location>
    </subcellularLocation>
</comment>
<comment type="function">
    <text evidence="14">PA2 catalyzes the calcium-dependent hydrolysis of the 2-acyl groups in 3-sn-phosphoglycerides. Releases lysophospholipids (LPLs) and free fatty acids (FFAs) from membrane phospholipids in response to hormones and other external stimuli.</text>
</comment>
<keyword evidence="13" id="KW-1015">Disulfide bond</keyword>
<keyword evidence="7" id="KW-0479">Metal-binding</keyword>
<name>A0A368S7V3_SETIT</name>
<protein>
    <recommendedName>
        <fullName evidence="5">phospholipase A2</fullName>
        <ecNumber evidence="5">3.1.1.4</ecNumber>
    </recommendedName>
</protein>
<evidence type="ECO:0000256" key="9">
    <source>
        <dbReference type="ARBA" id="ARBA00022801"/>
    </source>
</evidence>
<reference evidence="15" key="2">
    <citation type="submission" date="2015-07" db="EMBL/GenBank/DDBJ databases">
        <authorList>
            <person name="Noorani M."/>
        </authorList>
    </citation>
    <scope>NUCLEOTIDE SEQUENCE</scope>
    <source>
        <strain evidence="15">Yugu1</strain>
    </source>
</reference>
<evidence type="ECO:0000313" key="15">
    <source>
        <dbReference type="EMBL" id="RCV38488.1"/>
    </source>
</evidence>
<evidence type="ECO:0000256" key="13">
    <source>
        <dbReference type="ARBA" id="ARBA00023157"/>
    </source>
</evidence>
<evidence type="ECO:0000256" key="8">
    <source>
        <dbReference type="ARBA" id="ARBA00022729"/>
    </source>
</evidence>
<dbReference type="GO" id="GO:0005576">
    <property type="term" value="C:extracellular region"/>
    <property type="evidence" value="ECO:0007669"/>
    <property type="project" value="UniProtKB-SubCell"/>
</dbReference>
<dbReference type="GO" id="GO:0006644">
    <property type="term" value="P:phospholipid metabolic process"/>
    <property type="evidence" value="ECO:0007669"/>
    <property type="project" value="InterPro"/>
</dbReference>
<accession>A0A368S7V3</accession>
<reference evidence="15" key="1">
    <citation type="journal article" date="2012" name="Nat. Biotechnol.">
        <title>Reference genome sequence of the model plant Setaria.</title>
        <authorList>
            <person name="Bennetzen J.L."/>
            <person name="Schmutz J."/>
            <person name="Wang H."/>
            <person name="Percifield R."/>
            <person name="Hawkins J."/>
            <person name="Pontaroli A.C."/>
            <person name="Estep M."/>
            <person name="Feng L."/>
            <person name="Vaughn J.N."/>
            <person name="Grimwood J."/>
            <person name="Jenkins J."/>
            <person name="Barry K."/>
            <person name="Lindquist E."/>
            <person name="Hellsten U."/>
            <person name="Deshpande S."/>
            <person name="Wang X."/>
            <person name="Wu X."/>
            <person name="Mitros T."/>
            <person name="Triplett J."/>
            <person name="Yang X."/>
            <person name="Ye C.Y."/>
            <person name="Mauro-Herrera M."/>
            <person name="Wang L."/>
            <person name="Li P."/>
            <person name="Sharma M."/>
            <person name="Sharma R."/>
            <person name="Ronald P.C."/>
            <person name="Panaud O."/>
            <person name="Kellogg E.A."/>
            <person name="Brutnell T.P."/>
            <person name="Doust A.N."/>
            <person name="Tuskan G.A."/>
            <person name="Rokhsar D."/>
            <person name="Devos K.M."/>
        </authorList>
    </citation>
    <scope>NUCLEOTIDE SEQUENCE [LARGE SCALE GENOMIC DNA]</scope>
    <source>
        <strain evidence="15">Yugu1</strain>
    </source>
</reference>
<dbReference type="EMBL" id="CM003535">
    <property type="protein sequence ID" value="RCV38488.1"/>
    <property type="molecule type" value="Genomic_DNA"/>
</dbReference>
<dbReference type="InterPro" id="IPR033113">
    <property type="entry name" value="PLA2_histidine"/>
</dbReference>
<organism evidence="15">
    <name type="scientific">Setaria italica</name>
    <name type="common">Foxtail millet</name>
    <name type="synonym">Panicum italicum</name>
    <dbReference type="NCBI Taxonomy" id="4555"/>
    <lineage>
        <taxon>Eukaryota</taxon>
        <taxon>Viridiplantae</taxon>
        <taxon>Streptophyta</taxon>
        <taxon>Embryophyta</taxon>
        <taxon>Tracheophyta</taxon>
        <taxon>Spermatophyta</taxon>
        <taxon>Magnoliopsida</taxon>
        <taxon>Liliopsida</taxon>
        <taxon>Poales</taxon>
        <taxon>Poaceae</taxon>
        <taxon>PACMAD clade</taxon>
        <taxon>Panicoideae</taxon>
        <taxon>Panicodae</taxon>
        <taxon>Paniceae</taxon>
        <taxon>Cenchrinae</taxon>
        <taxon>Setaria</taxon>
    </lineage>
</organism>
<dbReference type="GO" id="GO:0050482">
    <property type="term" value="P:arachidonate secretion"/>
    <property type="evidence" value="ECO:0007669"/>
    <property type="project" value="InterPro"/>
</dbReference>